<dbReference type="EMBL" id="OU895879">
    <property type="protein sequence ID" value="CAG9810001.1"/>
    <property type="molecule type" value="Genomic_DNA"/>
</dbReference>
<dbReference type="InterPro" id="IPR002048">
    <property type="entry name" value="EF_hand_dom"/>
</dbReference>
<reference evidence="3" key="1">
    <citation type="submission" date="2022-01" db="EMBL/GenBank/DDBJ databases">
        <authorList>
            <person name="King R."/>
        </authorList>
    </citation>
    <scope>NUCLEOTIDE SEQUENCE</scope>
</reference>
<protein>
    <recommendedName>
        <fullName evidence="2">EF-hand domain-containing protein</fullName>
    </recommendedName>
</protein>
<accession>A0A9N9WXF4</accession>
<sequence>MSQYLKHFTEKEIDSFREAFYLFAKNRNENPIYIRTVDELVLIMRSLGLSPTVKEITSYMKKYNNKISFSDFLEVVHMHSKVEKLPDEILDAFQAYDTKNTGKINARILRNILMNWGEKLTEREIQATFREANISITGDVNYREFLKIISTPVPDY</sequence>
<evidence type="ECO:0000313" key="4">
    <source>
        <dbReference type="Proteomes" id="UP001153620"/>
    </source>
</evidence>
<dbReference type="Pfam" id="PF13499">
    <property type="entry name" value="EF-hand_7"/>
    <property type="match status" value="1"/>
</dbReference>
<keyword evidence="4" id="KW-1185">Reference proteome</keyword>
<dbReference type="GO" id="GO:0016460">
    <property type="term" value="C:myosin II complex"/>
    <property type="evidence" value="ECO:0007669"/>
    <property type="project" value="TreeGrafter"/>
</dbReference>
<gene>
    <name evidence="3" type="ORF">CHIRRI_LOCUS12818</name>
</gene>
<dbReference type="AlphaFoldDB" id="A0A9N9WXF4"/>
<keyword evidence="1" id="KW-0677">Repeat</keyword>
<reference evidence="3" key="2">
    <citation type="submission" date="2022-10" db="EMBL/GenBank/DDBJ databases">
        <authorList>
            <consortium name="ENA_rothamsted_submissions"/>
            <consortium name="culmorum"/>
            <person name="King R."/>
        </authorList>
    </citation>
    <scope>NUCLEOTIDE SEQUENCE</scope>
</reference>
<dbReference type="CDD" id="cd00051">
    <property type="entry name" value="EFh"/>
    <property type="match status" value="1"/>
</dbReference>
<dbReference type="PANTHER" id="PTHR23048">
    <property type="entry name" value="MYOSIN LIGHT CHAIN 1, 3"/>
    <property type="match status" value="1"/>
</dbReference>
<dbReference type="OrthoDB" id="435273at2759"/>
<organism evidence="3 4">
    <name type="scientific">Chironomus riparius</name>
    <dbReference type="NCBI Taxonomy" id="315576"/>
    <lineage>
        <taxon>Eukaryota</taxon>
        <taxon>Metazoa</taxon>
        <taxon>Ecdysozoa</taxon>
        <taxon>Arthropoda</taxon>
        <taxon>Hexapoda</taxon>
        <taxon>Insecta</taxon>
        <taxon>Pterygota</taxon>
        <taxon>Neoptera</taxon>
        <taxon>Endopterygota</taxon>
        <taxon>Diptera</taxon>
        <taxon>Nematocera</taxon>
        <taxon>Chironomoidea</taxon>
        <taxon>Chironomidae</taxon>
        <taxon>Chironominae</taxon>
        <taxon>Chironomus</taxon>
    </lineage>
</organism>
<dbReference type="InterPro" id="IPR011992">
    <property type="entry name" value="EF-hand-dom_pair"/>
</dbReference>
<dbReference type="Proteomes" id="UP001153620">
    <property type="component" value="Chromosome 3"/>
</dbReference>
<dbReference type="SUPFAM" id="SSF47473">
    <property type="entry name" value="EF-hand"/>
    <property type="match status" value="1"/>
</dbReference>
<evidence type="ECO:0000259" key="2">
    <source>
        <dbReference type="Pfam" id="PF13499"/>
    </source>
</evidence>
<dbReference type="InterPro" id="IPR050230">
    <property type="entry name" value="CALM/Myosin/TropC-like"/>
</dbReference>
<proteinExistence type="predicted"/>
<feature type="domain" description="EF-hand" evidence="2">
    <location>
        <begin position="88"/>
        <end position="149"/>
    </location>
</feature>
<dbReference type="PANTHER" id="PTHR23048:SF0">
    <property type="entry name" value="CALMODULIN LIKE 3"/>
    <property type="match status" value="1"/>
</dbReference>
<name>A0A9N9WXF4_9DIPT</name>
<dbReference type="GO" id="GO:0005509">
    <property type="term" value="F:calcium ion binding"/>
    <property type="evidence" value="ECO:0007669"/>
    <property type="project" value="InterPro"/>
</dbReference>
<dbReference type="FunFam" id="1.10.238.10:FF:000001">
    <property type="entry name" value="Calmodulin 1"/>
    <property type="match status" value="1"/>
</dbReference>
<evidence type="ECO:0000256" key="1">
    <source>
        <dbReference type="ARBA" id="ARBA00022737"/>
    </source>
</evidence>
<evidence type="ECO:0000313" key="3">
    <source>
        <dbReference type="EMBL" id="CAG9810001.1"/>
    </source>
</evidence>
<dbReference type="Gene3D" id="1.10.238.10">
    <property type="entry name" value="EF-hand"/>
    <property type="match status" value="2"/>
</dbReference>